<dbReference type="PANTHER" id="PTHR14955:SF4">
    <property type="entry name" value="PHD-TYPE DOMAIN-CONTAINING PROTEIN"/>
    <property type="match status" value="1"/>
</dbReference>
<evidence type="ECO:0000256" key="5">
    <source>
        <dbReference type="SAM" id="MobiDB-lite"/>
    </source>
</evidence>
<dbReference type="GO" id="GO:0006357">
    <property type="term" value="P:regulation of transcription by RNA polymerase II"/>
    <property type="evidence" value="ECO:0007669"/>
    <property type="project" value="TreeGrafter"/>
</dbReference>
<reference evidence="7 8" key="1">
    <citation type="journal article" date="2021" name="Elife">
        <title>Chloroplast acquisition without the gene transfer in kleptoplastic sea slugs, Plakobranchus ocellatus.</title>
        <authorList>
            <person name="Maeda T."/>
            <person name="Takahashi S."/>
            <person name="Yoshida T."/>
            <person name="Shimamura S."/>
            <person name="Takaki Y."/>
            <person name="Nagai Y."/>
            <person name="Toyoda A."/>
            <person name="Suzuki Y."/>
            <person name="Arimoto A."/>
            <person name="Ishii H."/>
            <person name="Satoh N."/>
            <person name="Nishiyama T."/>
            <person name="Hasebe M."/>
            <person name="Maruyama T."/>
            <person name="Minagawa J."/>
            <person name="Obokata J."/>
            <person name="Shigenobu S."/>
        </authorList>
    </citation>
    <scope>NUCLEOTIDE SEQUENCE [LARGE SCALE GENOMIC DNA]</scope>
</reference>
<dbReference type="EMBL" id="BMAT01011507">
    <property type="protein sequence ID" value="GFR74182.1"/>
    <property type="molecule type" value="Genomic_DNA"/>
</dbReference>
<dbReference type="Pfam" id="PF13771">
    <property type="entry name" value="zf-HC5HC2H"/>
    <property type="match status" value="1"/>
</dbReference>
<dbReference type="GO" id="GO:0005634">
    <property type="term" value="C:nucleus"/>
    <property type="evidence" value="ECO:0007669"/>
    <property type="project" value="TreeGrafter"/>
</dbReference>
<gene>
    <name evidence="7" type="ORF">ElyMa_005749400</name>
</gene>
<feature type="region of interest" description="Disordered" evidence="5">
    <location>
        <begin position="208"/>
        <end position="440"/>
    </location>
</feature>
<feature type="compositionally biased region" description="Low complexity" evidence="5">
    <location>
        <begin position="162"/>
        <end position="172"/>
    </location>
</feature>
<feature type="region of interest" description="Disordered" evidence="5">
    <location>
        <begin position="118"/>
        <end position="184"/>
    </location>
</feature>
<feature type="compositionally biased region" description="Polar residues" evidence="5">
    <location>
        <begin position="1050"/>
        <end position="1061"/>
    </location>
</feature>
<feature type="compositionally biased region" description="Polar residues" evidence="5">
    <location>
        <begin position="236"/>
        <end position="268"/>
    </location>
</feature>
<feature type="compositionally biased region" description="Basic and acidic residues" evidence="5">
    <location>
        <begin position="479"/>
        <end position="492"/>
    </location>
</feature>
<feature type="region of interest" description="Disordered" evidence="5">
    <location>
        <begin position="594"/>
        <end position="626"/>
    </location>
</feature>
<sequence>MNQYPDNYHGYGRDASNMQGMAYGYRESSAMRGHQTPDYHGGYPMSPHHGGAAAARGMYSQGRPGTYGLAYGHYNSSGYMGHQHGHNMVNPYYNSHNQVPGSVEGYNMHHAQHMAMMGPGQQRHPSMMASRGGSHHCTSPASQDHYGAAYSGQGSPTRMHLQHQGHSSHSQVPVPPHPMRQTNAQQNPQEVADNILQMASSYPSNQTVQVPLKNRPAPYHIPRSPHCVPRQEHPQHTSPGPQHQQQVLSTHASASPTSGVKSPISQNPTPSPNPGMLRSPSGQVLSPCGSQRSPSHGGSAYPNQQSTVQTPQMPSMSPVSHGGVTSGNQPQQYQNHHQHHHHHHNHLPHNSHLVQQSDSPHYSPCSMVQSPYSASPSAQAQAAPYSPHSHNPNHNAVPPHQYHQPGASMVMSPPTSNLSAPYVSSSSSVGPNSTFEQVSAHNSNNPLMSLEKLVMLPESQVVDPKSVVNDACLSTQSEEGPKNVEDPAERSTEGLGHSVGCSGVSSSLSTQSVDTIGSAESVSETAAGKKVSQSDKVAVATNGQMGSNSLDLPVSAANLPTNPGSGDFGNDIASQPICVNGALKSIDNSKADQSLSLKQAESPNIQGNLKTPDTEAKNDIKEPSSHKLSDVCLGENVGGFADNQCHNEDAQMHDLPISPNTSQNCLTSINCQSSDNNSDSRAGEELMEADGSLIGSESGIARSGEDFLPETPPKSEKEFVSSGAYLLPETPPKSERELSSKTGNGEEVNSKCDSSGPKFNLNSSSVKSGDEKDLLSQELLLSSPISKNSSFESSNKLSETENKGNTKHEDSSPLALSKYVKSKEEIKLSPVPCHPPCVLSEVPIILNGVESSTHCEADDDQELDFSSSIRSKVHNGLNTFVKSKLGFSRRASHLTRITPCSIAVEASERAVCERFSLRRNGLGRVSHTSTNRERNNSSGNADSDESLENLSSPNLRSSRDPQDGTRKRGPSSTKRNGFSKSAVSSFTKNADNNSSTAQVPLDNNTHAPHGTTAGSEEEPCYYEGVDSSYDVYLNTFSSDESGLSDDKGSNKQSQQQDQITCSVKAEEPADDSTETPVPSEKKEISGDGCVQAVPAKKDGTESEKSESRSPPAKRLKTSPCPTGASEKTSCVNTASLEPNEVIDLTSETISPKCKRGNSSPGKQGIEKFRPSILGRKPVKYPVVVLEKSIISPKLVQVKKENSDLNVSEGSTPQQLTCANLPDVKSESVSCSETANSAQFDILTPAEKVEVINEITDVPTKTSDSISPKKNSPKKNARKRKNVKPKSKEKESRCKRQSDVTDSFKSMKFGCTLDLMKTNRKREGGSIGPFVRVVGQSSSPKTVSVFAQPTAEILAAAKQGKAGAGNKKGPSLPTVTTVSVVSNFGSNQSPMVPSTRTVSQKPWVCAFCGQQSSYKFLGDLFGPYFKESEVGQVEKLALKESKGVDSDKNLKPQELGKKNLGKGHPQGTSKQHRRKSALQPHISEPPALTVPEEIWVHQACALWSPGVCLVGNKMYGLEEAVKDAAENVCSECKSPGAMIGCLHKGCPMKYHFVCAVERDCYLNEENLSCLCPKHKEKKFGSASTSKS</sequence>
<dbReference type="PANTHER" id="PTHR14955">
    <property type="entry name" value="RETINOIC ACID INDUCED 1/TRANSCRIPTION FACTOR 20"/>
    <property type="match status" value="1"/>
</dbReference>
<evidence type="ECO:0000259" key="6">
    <source>
        <dbReference type="PROSITE" id="PS51805"/>
    </source>
</evidence>
<feature type="compositionally biased region" description="Polar residues" evidence="5">
    <location>
        <begin position="970"/>
        <end position="1006"/>
    </location>
</feature>
<dbReference type="InterPro" id="IPR013083">
    <property type="entry name" value="Znf_RING/FYVE/PHD"/>
</dbReference>
<organism evidence="7 8">
    <name type="scientific">Elysia marginata</name>
    <dbReference type="NCBI Taxonomy" id="1093978"/>
    <lineage>
        <taxon>Eukaryota</taxon>
        <taxon>Metazoa</taxon>
        <taxon>Spiralia</taxon>
        <taxon>Lophotrochozoa</taxon>
        <taxon>Mollusca</taxon>
        <taxon>Gastropoda</taxon>
        <taxon>Heterobranchia</taxon>
        <taxon>Euthyneura</taxon>
        <taxon>Panpulmonata</taxon>
        <taxon>Sacoglossa</taxon>
        <taxon>Placobranchoidea</taxon>
        <taxon>Plakobranchidae</taxon>
        <taxon>Elysia</taxon>
    </lineage>
</organism>
<feature type="region of interest" description="Disordered" evidence="5">
    <location>
        <begin position="923"/>
        <end position="1019"/>
    </location>
</feature>
<evidence type="ECO:0000256" key="3">
    <source>
        <dbReference type="ARBA" id="ARBA00022771"/>
    </source>
</evidence>
<dbReference type="Proteomes" id="UP000762676">
    <property type="component" value="Unassembled WGS sequence"/>
</dbReference>
<feature type="compositionally biased region" description="Polar residues" evidence="5">
    <location>
        <begin position="280"/>
        <end position="318"/>
    </location>
</feature>
<dbReference type="InterPro" id="IPR001965">
    <property type="entry name" value="Znf_PHD"/>
</dbReference>
<name>A0AAV4FL45_9GAST</name>
<dbReference type="InterPro" id="IPR052440">
    <property type="entry name" value="Trans_Reg/Chrom_Remod"/>
</dbReference>
<feature type="compositionally biased region" description="Basic residues" evidence="5">
    <location>
        <begin position="1270"/>
        <end position="1284"/>
    </location>
</feature>
<keyword evidence="1" id="KW-0597">Phosphoprotein</keyword>
<feature type="region of interest" description="Disordered" evidence="5">
    <location>
        <begin position="786"/>
        <end position="814"/>
    </location>
</feature>
<feature type="compositionally biased region" description="Basic and acidic residues" evidence="5">
    <location>
        <begin position="957"/>
        <end position="966"/>
    </location>
</feature>
<keyword evidence="3" id="KW-0863">Zinc-finger</keyword>
<accession>A0AAV4FL45</accession>
<evidence type="ECO:0000256" key="1">
    <source>
        <dbReference type="ARBA" id="ARBA00022553"/>
    </source>
</evidence>
<feature type="compositionally biased region" description="Basic and acidic residues" evidence="5">
    <location>
        <begin position="1285"/>
        <end position="1298"/>
    </location>
</feature>
<feature type="compositionally biased region" description="Basic and acidic residues" evidence="5">
    <location>
        <begin position="1095"/>
        <end position="1107"/>
    </location>
</feature>
<proteinExistence type="predicted"/>
<feature type="region of interest" description="Disordered" evidence="5">
    <location>
        <begin position="1143"/>
        <end position="1167"/>
    </location>
</feature>
<dbReference type="InterPro" id="IPR034732">
    <property type="entry name" value="EPHD"/>
</dbReference>
<feature type="compositionally biased region" description="Low complexity" evidence="5">
    <location>
        <begin position="416"/>
        <end position="433"/>
    </location>
</feature>
<evidence type="ECO:0000256" key="4">
    <source>
        <dbReference type="ARBA" id="ARBA00022833"/>
    </source>
</evidence>
<keyword evidence="4" id="KW-0862">Zinc</keyword>
<protein>
    <submittedName>
        <fullName evidence="7">Retinoic acid-induced protein 1</fullName>
    </submittedName>
</protein>
<feature type="compositionally biased region" description="Basic residues" evidence="5">
    <location>
        <begin position="336"/>
        <end position="349"/>
    </location>
</feature>
<feature type="region of interest" description="Disordered" evidence="5">
    <location>
        <begin position="1443"/>
        <end position="1479"/>
    </location>
</feature>
<feature type="compositionally biased region" description="Low complexity" evidence="5">
    <location>
        <begin position="496"/>
        <end position="510"/>
    </location>
</feature>
<keyword evidence="2" id="KW-0479">Metal-binding</keyword>
<dbReference type="Gene3D" id="3.30.40.10">
    <property type="entry name" value="Zinc/RING finger domain, C3HC4 (zinc finger)"/>
    <property type="match status" value="1"/>
</dbReference>
<feature type="compositionally biased region" description="Polar residues" evidence="5">
    <location>
        <begin position="594"/>
        <end position="611"/>
    </location>
</feature>
<dbReference type="SMART" id="SM00249">
    <property type="entry name" value="PHD"/>
    <property type="match status" value="1"/>
</dbReference>
<feature type="region of interest" description="Disordered" evidence="5">
    <location>
        <begin position="474"/>
        <end position="510"/>
    </location>
</feature>
<keyword evidence="8" id="KW-1185">Reference proteome</keyword>
<feature type="compositionally biased region" description="Polar residues" evidence="5">
    <location>
        <begin position="786"/>
        <end position="797"/>
    </location>
</feature>
<feature type="region of interest" description="Disordered" evidence="5">
    <location>
        <begin position="1036"/>
        <end position="1131"/>
    </location>
</feature>
<dbReference type="GO" id="GO:0008270">
    <property type="term" value="F:zinc ion binding"/>
    <property type="evidence" value="ECO:0007669"/>
    <property type="project" value="UniProtKB-KW"/>
</dbReference>
<dbReference type="CDD" id="cd15668">
    <property type="entry name" value="ePHD_RAI1_like"/>
    <property type="match status" value="1"/>
</dbReference>
<dbReference type="PROSITE" id="PS51805">
    <property type="entry name" value="EPHD"/>
    <property type="match status" value="1"/>
</dbReference>
<comment type="caution">
    <text evidence="7">The sequence shown here is derived from an EMBL/GenBank/DDBJ whole genome shotgun (WGS) entry which is preliminary data.</text>
</comment>
<feature type="compositionally biased region" description="Basic and acidic residues" evidence="5">
    <location>
        <begin position="1443"/>
        <end position="1456"/>
    </location>
</feature>
<evidence type="ECO:0000256" key="2">
    <source>
        <dbReference type="ARBA" id="ARBA00022723"/>
    </source>
</evidence>
<feature type="domain" description="PHD-type" evidence="6">
    <location>
        <begin position="1450"/>
        <end position="1574"/>
    </location>
</feature>
<feature type="region of interest" description="Disordered" evidence="5">
    <location>
        <begin position="695"/>
        <end position="770"/>
    </location>
</feature>
<evidence type="ECO:0000313" key="7">
    <source>
        <dbReference type="EMBL" id="GFR74182.1"/>
    </source>
</evidence>
<feature type="region of interest" description="Disordered" evidence="5">
    <location>
        <begin position="1258"/>
        <end position="1298"/>
    </location>
</feature>
<evidence type="ECO:0000313" key="8">
    <source>
        <dbReference type="Proteomes" id="UP000762676"/>
    </source>
</evidence>
<feature type="compositionally biased region" description="Basic and acidic residues" evidence="5">
    <location>
        <begin position="798"/>
        <end position="811"/>
    </location>
</feature>
<feature type="compositionally biased region" description="Low complexity" evidence="5">
    <location>
        <begin position="369"/>
        <end position="387"/>
    </location>
</feature>
<feature type="compositionally biased region" description="Basic and acidic residues" evidence="5">
    <location>
        <begin position="612"/>
        <end position="626"/>
    </location>
</feature>